<dbReference type="Pfam" id="PF13367">
    <property type="entry name" value="PrsW-protease"/>
    <property type="match status" value="1"/>
</dbReference>
<feature type="transmembrane region" description="Helical" evidence="1">
    <location>
        <begin position="149"/>
        <end position="174"/>
    </location>
</feature>
<keyword evidence="3" id="KW-1185">Reference proteome</keyword>
<proteinExistence type="predicted"/>
<keyword evidence="1" id="KW-0812">Transmembrane</keyword>
<dbReference type="PANTHER" id="PTHR36844">
    <property type="entry name" value="PROTEASE PRSW"/>
    <property type="match status" value="1"/>
</dbReference>
<dbReference type="InterPro" id="IPR026898">
    <property type="entry name" value="PrsW"/>
</dbReference>
<organism evidence="2 3">
    <name type="scientific">Kribbella lupini</name>
    <dbReference type="NCBI Taxonomy" id="291602"/>
    <lineage>
        <taxon>Bacteria</taxon>
        <taxon>Bacillati</taxon>
        <taxon>Actinomycetota</taxon>
        <taxon>Actinomycetes</taxon>
        <taxon>Propionibacteriales</taxon>
        <taxon>Kribbellaceae</taxon>
        <taxon>Kribbella</taxon>
    </lineage>
</organism>
<name>A0ABN2BF84_9ACTN</name>
<dbReference type="PANTHER" id="PTHR36844:SF1">
    <property type="entry name" value="PROTEASE PRSW"/>
    <property type="match status" value="1"/>
</dbReference>
<feature type="transmembrane region" description="Helical" evidence="1">
    <location>
        <begin position="186"/>
        <end position="208"/>
    </location>
</feature>
<gene>
    <name evidence="2" type="ORF">GCM10009741_47530</name>
</gene>
<evidence type="ECO:0000313" key="3">
    <source>
        <dbReference type="Proteomes" id="UP001500363"/>
    </source>
</evidence>
<dbReference type="EMBL" id="BAAANC010000002">
    <property type="protein sequence ID" value="GAA1539301.1"/>
    <property type="molecule type" value="Genomic_DNA"/>
</dbReference>
<feature type="transmembrane region" description="Helical" evidence="1">
    <location>
        <begin position="84"/>
        <end position="102"/>
    </location>
</feature>
<evidence type="ECO:0000313" key="2">
    <source>
        <dbReference type="EMBL" id="GAA1539301.1"/>
    </source>
</evidence>
<evidence type="ECO:0000256" key="1">
    <source>
        <dbReference type="SAM" id="Phobius"/>
    </source>
</evidence>
<feature type="transmembrane region" description="Helical" evidence="1">
    <location>
        <begin position="54"/>
        <end position="72"/>
    </location>
</feature>
<dbReference type="Proteomes" id="UP001500363">
    <property type="component" value="Unassembled WGS sequence"/>
</dbReference>
<keyword evidence="1" id="KW-0472">Membrane</keyword>
<evidence type="ECO:0008006" key="4">
    <source>
        <dbReference type="Google" id="ProtNLM"/>
    </source>
</evidence>
<reference evidence="2 3" key="1">
    <citation type="journal article" date="2019" name="Int. J. Syst. Evol. Microbiol.">
        <title>The Global Catalogue of Microorganisms (GCM) 10K type strain sequencing project: providing services to taxonomists for standard genome sequencing and annotation.</title>
        <authorList>
            <consortium name="The Broad Institute Genomics Platform"/>
            <consortium name="The Broad Institute Genome Sequencing Center for Infectious Disease"/>
            <person name="Wu L."/>
            <person name="Ma J."/>
        </authorList>
    </citation>
    <scope>NUCLEOTIDE SEQUENCE [LARGE SCALE GENOMIC DNA]</scope>
    <source>
        <strain evidence="2 3">JCM 14303</strain>
    </source>
</reference>
<feature type="transmembrane region" description="Helical" evidence="1">
    <location>
        <begin position="22"/>
        <end position="42"/>
    </location>
</feature>
<protein>
    <recommendedName>
        <fullName evidence="4">RsiW-degrading membrane proteinase PrsW (M82 family)</fullName>
    </recommendedName>
</protein>
<feature type="transmembrane region" description="Helical" evidence="1">
    <location>
        <begin position="243"/>
        <end position="261"/>
    </location>
</feature>
<sequence>MLCATVAGVQDQRMAQTAVRRWAWIGTFVVGTALYLLVLAVLTDTDNPNLFPTMILLGALVVPLTFVTFAAGRSGRWLIDGPTLGGSLLFGGVVGVVVAGLLEYDAMRRLGTLPMVGVGLIEEAAKLVVPLVLVVFFGTRYRHSIGGGIVIGVAVGTGFAVLETMGYAFVALLQSGGNVGAAEQTLFIRGLLSPAGHAAWTGLTCWGLWRFVVRPTGKHLAGFIGMYALAVTLHSIWDGLGGRITYAVVGAISIGLLLLGLRHARQQDDRLPA</sequence>
<feature type="transmembrane region" description="Helical" evidence="1">
    <location>
        <begin position="114"/>
        <end position="137"/>
    </location>
</feature>
<comment type="caution">
    <text evidence="2">The sequence shown here is derived from an EMBL/GenBank/DDBJ whole genome shotgun (WGS) entry which is preliminary data.</text>
</comment>
<keyword evidence="1" id="KW-1133">Transmembrane helix</keyword>
<feature type="transmembrane region" description="Helical" evidence="1">
    <location>
        <begin position="220"/>
        <end position="237"/>
    </location>
</feature>
<accession>A0ABN2BF84</accession>